<dbReference type="GO" id="GO:0003723">
    <property type="term" value="F:RNA binding"/>
    <property type="evidence" value="ECO:0007669"/>
    <property type="project" value="UniProtKB-UniRule"/>
</dbReference>
<proteinExistence type="predicted"/>
<feature type="domain" description="RRM" evidence="5">
    <location>
        <begin position="25"/>
        <end position="106"/>
    </location>
</feature>
<keyword evidence="6" id="KW-1185">Reference proteome</keyword>
<comment type="subcellular location">
    <subcellularLocation>
        <location evidence="1">Nucleus</location>
    </subcellularLocation>
</comment>
<dbReference type="InterPro" id="IPR035979">
    <property type="entry name" value="RBD_domain_sf"/>
</dbReference>
<dbReference type="PROSITE" id="PS50102">
    <property type="entry name" value="RRM"/>
    <property type="match status" value="1"/>
</dbReference>
<dbReference type="PANTHER" id="PTHR48033">
    <property type="entry name" value="RNA-BINDING (RRM/RBD/RNP MOTIFS) FAMILY PROTEIN"/>
    <property type="match status" value="1"/>
</dbReference>
<keyword evidence="3" id="KW-0694">RNA-binding</keyword>
<evidence type="ECO:0000256" key="2">
    <source>
        <dbReference type="ARBA" id="ARBA00023242"/>
    </source>
</evidence>
<feature type="coiled-coil region" evidence="4">
    <location>
        <begin position="186"/>
        <end position="213"/>
    </location>
</feature>
<keyword evidence="4" id="KW-0175">Coiled coil</keyword>
<evidence type="ECO:0000313" key="7">
    <source>
        <dbReference type="WBParaSite" id="ALUE_0000002201-mRNA-1"/>
    </source>
</evidence>
<dbReference type="SMART" id="SM00360">
    <property type="entry name" value="RRM"/>
    <property type="match status" value="2"/>
</dbReference>
<dbReference type="GO" id="GO:0000785">
    <property type="term" value="C:chromatin"/>
    <property type="evidence" value="ECO:0007669"/>
    <property type="project" value="TreeGrafter"/>
</dbReference>
<dbReference type="AlphaFoldDB" id="A0A0M3HEU1"/>
<dbReference type="Pfam" id="PF00076">
    <property type="entry name" value="RRM_1"/>
    <property type="match status" value="1"/>
</dbReference>
<dbReference type="GO" id="GO:0005654">
    <property type="term" value="C:nucleoplasm"/>
    <property type="evidence" value="ECO:0007669"/>
    <property type="project" value="TreeGrafter"/>
</dbReference>
<reference evidence="7" key="1">
    <citation type="submission" date="2017-02" db="UniProtKB">
        <authorList>
            <consortium name="WormBaseParasite"/>
        </authorList>
    </citation>
    <scope>IDENTIFICATION</scope>
</reference>
<dbReference type="InterPro" id="IPR000504">
    <property type="entry name" value="RRM_dom"/>
</dbReference>
<protein>
    <submittedName>
        <fullName evidence="7">RRM domain-containing protein</fullName>
    </submittedName>
</protein>
<dbReference type="Gene3D" id="3.30.70.330">
    <property type="match status" value="2"/>
</dbReference>
<evidence type="ECO:0000256" key="1">
    <source>
        <dbReference type="ARBA" id="ARBA00004123"/>
    </source>
</evidence>
<dbReference type="Proteomes" id="UP000036681">
    <property type="component" value="Unplaced"/>
</dbReference>
<dbReference type="SUPFAM" id="SSF54928">
    <property type="entry name" value="RNA-binding domain, RBD"/>
    <property type="match status" value="1"/>
</dbReference>
<dbReference type="WBParaSite" id="ALUE_0000002201-mRNA-1">
    <property type="protein sequence ID" value="ALUE_0000002201-mRNA-1"/>
    <property type="gene ID" value="ALUE_0000002201"/>
</dbReference>
<sequence length="428" mass="48158">MLLFDTSTKEDLQGRLGNMSDEQSNRILVNGLPPDTTYNMVESYFSRLGTLTECDVLFEKESNNCRGYAFVSFLDNRCVEECLRLQSHINGVRVHLRPISKTVNDDVMNKIAVKKVLLSYLGGSLSKHQIYEYFSDFGRVKIDYCGDNEGEEHYAYVIFEDEFACRTCLAICEHAIDGYFVEIRAVVRKEELMKAEQAERENAERLAVDLARRSEFELRRSGGTHFDPPIAAVAPYCQQQDSDLSKAQQRSDQSYACGPPLQCGWPNASKSAWSAVDVASDYINCPTSHPTHIYANNQRLAQQFPVSKTVPNCTLPPSPISQNRNMAAPATSSYTLKRQQITSFTSHSNPTTIENPQYFCSQRQWEEDEPLTKLSAHDGTLSSALAGYGSWDRRRNEVTRDVHTTFNYNAAPLLGSNAEGGQHCSRTC</sequence>
<evidence type="ECO:0000256" key="3">
    <source>
        <dbReference type="PROSITE-ProRule" id="PRU00176"/>
    </source>
</evidence>
<organism evidence="6 7">
    <name type="scientific">Ascaris lumbricoides</name>
    <name type="common">Giant roundworm</name>
    <dbReference type="NCBI Taxonomy" id="6252"/>
    <lineage>
        <taxon>Eukaryota</taxon>
        <taxon>Metazoa</taxon>
        <taxon>Ecdysozoa</taxon>
        <taxon>Nematoda</taxon>
        <taxon>Chromadorea</taxon>
        <taxon>Rhabditida</taxon>
        <taxon>Spirurina</taxon>
        <taxon>Ascaridomorpha</taxon>
        <taxon>Ascaridoidea</taxon>
        <taxon>Ascarididae</taxon>
        <taxon>Ascaris</taxon>
    </lineage>
</organism>
<evidence type="ECO:0000259" key="5">
    <source>
        <dbReference type="PROSITE" id="PS50102"/>
    </source>
</evidence>
<accession>A0A0M3HEU1</accession>
<keyword evidence="2" id="KW-0539">Nucleus</keyword>
<dbReference type="PANTHER" id="PTHR48033:SF10">
    <property type="entry name" value="RNA-BINDING PROTEIN SQUID"/>
    <property type="match status" value="1"/>
</dbReference>
<evidence type="ECO:0000313" key="6">
    <source>
        <dbReference type="Proteomes" id="UP000036681"/>
    </source>
</evidence>
<evidence type="ECO:0000256" key="4">
    <source>
        <dbReference type="SAM" id="Coils"/>
    </source>
</evidence>
<dbReference type="GO" id="GO:0010468">
    <property type="term" value="P:regulation of gene expression"/>
    <property type="evidence" value="ECO:0007669"/>
    <property type="project" value="TreeGrafter"/>
</dbReference>
<name>A0A0M3HEU1_ASCLU</name>
<dbReference type="InterPro" id="IPR012677">
    <property type="entry name" value="Nucleotide-bd_a/b_plait_sf"/>
</dbReference>